<dbReference type="EMBL" id="RZNH01000017">
    <property type="protein sequence ID" value="NOU60402.1"/>
    <property type="molecule type" value="Genomic_DNA"/>
</dbReference>
<dbReference type="Pfam" id="PF19904">
    <property type="entry name" value="DUF6377"/>
    <property type="match status" value="1"/>
</dbReference>
<comment type="caution">
    <text evidence="4">The sequence shown here is derived from an EMBL/GenBank/DDBJ whole genome shotgun (WGS) entry which is preliminary data.</text>
</comment>
<keyword evidence="2" id="KW-0812">Transmembrane</keyword>
<evidence type="ECO:0000313" key="4">
    <source>
        <dbReference type="EMBL" id="NOU60402.1"/>
    </source>
</evidence>
<evidence type="ECO:0000256" key="2">
    <source>
        <dbReference type="SAM" id="Phobius"/>
    </source>
</evidence>
<sequence length="537" mass="63219">MRRFFLLSILIQLCCIQISFGQMGSLEEKLVEAEHYLEVRDSIIQEKKYRLSVLTDSLNQFARDQKFEEEYRLSDILTREYESFVYDSAFHYASKSIKLAYQLNDKTKIAEAKSNLSLILLLKGLFKETIDTLETIEYRHLEGSKKIRFYTVAYRSYYDLSNSRWGYYQPKYRELGHQFCEKIFQEGDPNSFDYLLAKALSSLISNKNDEAIFFYNKLLNEHKLNDHEQAICNCGLGIAYSRFFDNEKAKYYLLKATINDIKSATTETVAAKVLAELLHYEGSVERAYQFIEHAQNDANFFGSHARRLEISYIKPDIEAAMLNKVEQEKNVMRYVAIAVVFVALLIVLFIAIVYRQLREIKKARKEALIANKNLQEVNDMLREVSRIKEEYVGYYFNFSSQFIEKLEAFKKAISRQLLTKQYDAIEMELKNYNSKKERQNLFEDFDRIFLKLFPDFVNRFNQLFSEEDQIQLKDSQSLNTDLRIFALIRLGVNDNEKIASILNFSVNTIYTYKTKIKNRSLIANEDFDLKIMEIKSV</sequence>
<keyword evidence="2" id="KW-0472">Membrane</keyword>
<dbReference type="SUPFAM" id="SSF48452">
    <property type="entry name" value="TPR-like"/>
    <property type="match status" value="1"/>
</dbReference>
<keyword evidence="1" id="KW-0175">Coiled coil</keyword>
<evidence type="ECO:0000256" key="1">
    <source>
        <dbReference type="SAM" id="Coils"/>
    </source>
</evidence>
<feature type="coiled-coil region" evidence="1">
    <location>
        <begin position="357"/>
        <end position="390"/>
    </location>
</feature>
<feature type="domain" description="DUF6377" evidence="3">
    <location>
        <begin position="260"/>
        <end position="499"/>
    </location>
</feature>
<dbReference type="Proteomes" id="UP000732105">
    <property type="component" value="Unassembled WGS sequence"/>
</dbReference>
<organism evidence="4 5">
    <name type="scientific">Marinifilum caeruleilacunae</name>
    <dbReference type="NCBI Taxonomy" id="2499076"/>
    <lineage>
        <taxon>Bacteria</taxon>
        <taxon>Pseudomonadati</taxon>
        <taxon>Bacteroidota</taxon>
        <taxon>Bacteroidia</taxon>
        <taxon>Marinilabiliales</taxon>
        <taxon>Marinifilaceae</taxon>
    </lineage>
</organism>
<dbReference type="Gene3D" id="1.25.40.10">
    <property type="entry name" value="Tetratricopeptide repeat domain"/>
    <property type="match status" value="1"/>
</dbReference>
<accession>A0ABX1WWB8</accession>
<keyword evidence="2" id="KW-1133">Transmembrane helix</keyword>
<dbReference type="InterPro" id="IPR011990">
    <property type="entry name" value="TPR-like_helical_dom_sf"/>
</dbReference>
<protein>
    <submittedName>
        <fullName evidence="4">Tetratricopeptide repeat protein</fullName>
    </submittedName>
</protein>
<name>A0ABX1WWB8_9BACT</name>
<feature type="transmembrane region" description="Helical" evidence="2">
    <location>
        <begin position="331"/>
        <end position="354"/>
    </location>
</feature>
<keyword evidence="5" id="KW-1185">Reference proteome</keyword>
<dbReference type="InterPro" id="IPR045957">
    <property type="entry name" value="DUF6377"/>
</dbReference>
<dbReference type="RefSeq" id="WP_171595687.1">
    <property type="nucleotide sequence ID" value="NZ_RZNH01000017.1"/>
</dbReference>
<evidence type="ECO:0000313" key="5">
    <source>
        <dbReference type="Proteomes" id="UP000732105"/>
    </source>
</evidence>
<reference evidence="4 5" key="1">
    <citation type="submission" date="2018-12" db="EMBL/GenBank/DDBJ databases">
        <title>Marinifilum JC070 sp. nov., a marine bacterium isolated from Yongle Blue Hole in the South China Sea.</title>
        <authorList>
            <person name="Fu T."/>
        </authorList>
    </citation>
    <scope>NUCLEOTIDE SEQUENCE [LARGE SCALE GENOMIC DNA]</scope>
    <source>
        <strain evidence="4 5">JC070</strain>
    </source>
</reference>
<proteinExistence type="predicted"/>
<evidence type="ECO:0000259" key="3">
    <source>
        <dbReference type="Pfam" id="PF19904"/>
    </source>
</evidence>
<gene>
    <name evidence="4" type="ORF">ELS83_11260</name>
</gene>